<keyword evidence="3" id="KW-1185">Reference proteome</keyword>
<dbReference type="Ensembl" id="ENSACIT00000008872.1">
    <property type="protein sequence ID" value="ENSACIP00000008615.1"/>
    <property type="gene ID" value="ENSACIG00000006752.1"/>
</dbReference>
<protein>
    <recommendedName>
        <fullName evidence="1">Reverse transcriptase domain-containing protein</fullName>
    </recommendedName>
</protein>
<dbReference type="PROSITE" id="PS50878">
    <property type="entry name" value="RT_POL"/>
    <property type="match status" value="1"/>
</dbReference>
<dbReference type="InterPro" id="IPR000477">
    <property type="entry name" value="RT_dom"/>
</dbReference>
<feature type="domain" description="Reverse transcriptase" evidence="1">
    <location>
        <begin position="1"/>
        <end position="189"/>
    </location>
</feature>
<reference evidence="2" key="1">
    <citation type="submission" date="2025-08" db="UniProtKB">
        <authorList>
            <consortium name="Ensembl"/>
        </authorList>
    </citation>
    <scope>IDENTIFICATION</scope>
</reference>
<reference evidence="2" key="2">
    <citation type="submission" date="2025-09" db="UniProtKB">
        <authorList>
            <consortium name="Ensembl"/>
        </authorList>
    </citation>
    <scope>IDENTIFICATION</scope>
</reference>
<accession>A0A3Q0RIP7</accession>
<evidence type="ECO:0000259" key="1">
    <source>
        <dbReference type="PROSITE" id="PS50878"/>
    </source>
</evidence>
<dbReference type="OMA" id="HESAIDW"/>
<dbReference type="GeneTree" id="ENSGT00940000175536"/>
<organism evidence="2 3">
    <name type="scientific">Amphilophus citrinellus</name>
    <name type="common">Midas cichlid</name>
    <name type="synonym">Cichlasoma citrinellum</name>
    <dbReference type="NCBI Taxonomy" id="61819"/>
    <lineage>
        <taxon>Eukaryota</taxon>
        <taxon>Metazoa</taxon>
        <taxon>Chordata</taxon>
        <taxon>Craniata</taxon>
        <taxon>Vertebrata</taxon>
        <taxon>Euteleostomi</taxon>
        <taxon>Actinopterygii</taxon>
        <taxon>Neopterygii</taxon>
        <taxon>Teleostei</taxon>
        <taxon>Neoteleostei</taxon>
        <taxon>Acanthomorphata</taxon>
        <taxon>Ovalentaria</taxon>
        <taxon>Cichlomorphae</taxon>
        <taxon>Cichliformes</taxon>
        <taxon>Cichlidae</taxon>
        <taxon>New World cichlids</taxon>
        <taxon>Cichlasomatinae</taxon>
        <taxon>Heroini</taxon>
        <taxon>Amphilophus</taxon>
    </lineage>
</organism>
<dbReference type="PANTHER" id="PTHR33332">
    <property type="entry name" value="REVERSE TRANSCRIPTASE DOMAIN-CONTAINING PROTEIN"/>
    <property type="match status" value="1"/>
</dbReference>
<dbReference type="Proteomes" id="UP000261340">
    <property type="component" value="Unplaced"/>
</dbReference>
<evidence type="ECO:0000313" key="2">
    <source>
        <dbReference type="Ensembl" id="ENSACIP00000008615.1"/>
    </source>
</evidence>
<evidence type="ECO:0000313" key="3">
    <source>
        <dbReference type="Proteomes" id="UP000261340"/>
    </source>
</evidence>
<dbReference type="Pfam" id="PF00078">
    <property type="entry name" value="RVT_1"/>
    <property type="match status" value="1"/>
</dbReference>
<dbReference type="STRING" id="61819.ENSACIP00000008615"/>
<dbReference type="AlphaFoldDB" id="A0A3Q0RIP7"/>
<proteinExistence type="predicted"/>
<sequence length="190" mass="21703">MMSYVRLEKDKGSYIGMALLDLQKAFATVDHSILIMKLEAIGLHESAIDWFASFLQNRQQCFKLGNTLSEPENITCGVPQGAILCLLLFLVYINDIASTILCKLLLYADGSALIVADKSPEAIQHRLAREMESIREWLIDNRFSLHLGKTETILYAAKRKFNKINSIQVLSELNRIIWKREVWILGFRIT</sequence>
<name>A0A3Q0RIP7_AMPCI</name>